<feature type="domain" description="Tyr recombinase" evidence="6">
    <location>
        <begin position="109"/>
        <end position="324"/>
    </location>
</feature>
<dbReference type="InterPro" id="IPR013762">
    <property type="entry name" value="Integrase-like_cat_sf"/>
</dbReference>
<keyword evidence="9" id="KW-1185">Reference proteome</keyword>
<evidence type="ECO:0000256" key="4">
    <source>
        <dbReference type="ARBA" id="ARBA00023172"/>
    </source>
</evidence>
<dbReference type="GO" id="GO:0003677">
    <property type="term" value="F:DNA binding"/>
    <property type="evidence" value="ECO:0007669"/>
    <property type="project" value="UniProtKB-UniRule"/>
</dbReference>
<evidence type="ECO:0000313" key="9">
    <source>
        <dbReference type="Proteomes" id="UP001329151"/>
    </source>
</evidence>
<dbReference type="InterPro" id="IPR002104">
    <property type="entry name" value="Integrase_catalytic"/>
</dbReference>
<sequence>MNSITKTQNSPRLLDQLRTAIRYKHYSYATEKAYVYWVRFYIRFHNLQHPAEMSAAQVEAFLQYLSVKRKVSASTHKQALSALLFLYREVLKQNLPWLDEVSRPTTSKRLPVVLTRQEVSCAFNHLEGVHLLVAKLLYGTGMRIMEALRLRTKDIDFDHNCIIIRCGKGNKDRVVMLPASLAGALKHQLQQANQVWKGDRANLLRGVELPDALQVKYPRAPESWAWFWVFPQEKTSICPVTGIHRRHHLYPQTFRRDFKRALESAAIHKPASPHTLRHSFATHLLQSGADVRTVQTLLGHNDLNTTMIYTHVANCVGGVASPLDSLSRSTIATARPY</sequence>
<dbReference type="Pfam" id="PF00589">
    <property type="entry name" value="Phage_integrase"/>
    <property type="match status" value="1"/>
</dbReference>
<keyword evidence="3 5" id="KW-0238">DNA-binding</keyword>
<dbReference type="GO" id="GO:0006310">
    <property type="term" value="P:DNA recombination"/>
    <property type="evidence" value="ECO:0007669"/>
    <property type="project" value="UniProtKB-KW"/>
</dbReference>
<evidence type="ECO:0000259" key="6">
    <source>
        <dbReference type="PROSITE" id="PS51898"/>
    </source>
</evidence>
<reference evidence="8 9" key="1">
    <citation type="submission" date="2023-10" db="EMBL/GenBank/DDBJ databases">
        <title>Complete Genome Sequence of Limnobacter thiooxidans CS-K2T, Isolated from freshwater lake sediments in Bavaria, Germany.</title>
        <authorList>
            <person name="Naruki M."/>
            <person name="Watanabe A."/>
            <person name="Warashina T."/>
            <person name="Morita T."/>
            <person name="Arakawa K."/>
        </authorList>
    </citation>
    <scope>NUCLEOTIDE SEQUENCE [LARGE SCALE GENOMIC DNA]</scope>
    <source>
        <strain evidence="8 9">CS-K2</strain>
    </source>
</reference>
<dbReference type="InterPro" id="IPR050090">
    <property type="entry name" value="Tyrosine_recombinase_XerCD"/>
</dbReference>
<dbReference type="Gene3D" id="1.10.443.10">
    <property type="entry name" value="Intergrase catalytic core"/>
    <property type="match status" value="1"/>
</dbReference>
<protein>
    <submittedName>
        <fullName evidence="8">Class 1 integron integrase IntI1</fullName>
    </submittedName>
</protein>
<keyword evidence="2" id="KW-0229">DNA integration</keyword>
<dbReference type="SUPFAM" id="SSF56349">
    <property type="entry name" value="DNA breaking-rejoining enzymes"/>
    <property type="match status" value="1"/>
</dbReference>
<evidence type="ECO:0000256" key="2">
    <source>
        <dbReference type="ARBA" id="ARBA00022908"/>
    </source>
</evidence>
<dbReference type="InterPro" id="IPR011010">
    <property type="entry name" value="DNA_brk_join_enz"/>
</dbReference>
<accession>A0AA86MBK9</accession>
<name>A0AA86MBK9_9BURK</name>
<feature type="domain" description="Core-binding (CB)" evidence="7">
    <location>
        <begin position="4"/>
        <end position="91"/>
    </location>
</feature>
<dbReference type="CDD" id="cd01193">
    <property type="entry name" value="INT_IntI_C"/>
    <property type="match status" value="1"/>
</dbReference>
<keyword evidence="4" id="KW-0233">DNA recombination</keyword>
<comment type="similarity">
    <text evidence="1">Belongs to the 'phage' integrase family.</text>
</comment>
<evidence type="ECO:0000256" key="5">
    <source>
        <dbReference type="PROSITE-ProRule" id="PRU01248"/>
    </source>
</evidence>
<dbReference type="KEGG" id="lto:RGQ30_21990"/>
<dbReference type="InterPro" id="IPR004107">
    <property type="entry name" value="Integrase_SAM-like_N"/>
</dbReference>
<dbReference type="Pfam" id="PF13495">
    <property type="entry name" value="Phage_int_SAM_4"/>
    <property type="match status" value="1"/>
</dbReference>
<dbReference type="NCBIfam" id="TIGR02249">
    <property type="entry name" value="integrase_gron"/>
    <property type="match status" value="1"/>
</dbReference>
<dbReference type="PROSITE" id="PS51898">
    <property type="entry name" value="TYR_RECOMBINASE"/>
    <property type="match status" value="1"/>
</dbReference>
<dbReference type="Gene3D" id="1.10.150.130">
    <property type="match status" value="1"/>
</dbReference>
<dbReference type="InterPro" id="IPR044068">
    <property type="entry name" value="CB"/>
</dbReference>
<evidence type="ECO:0000259" key="7">
    <source>
        <dbReference type="PROSITE" id="PS51900"/>
    </source>
</evidence>
<dbReference type="GO" id="GO:0015074">
    <property type="term" value="P:DNA integration"/>
    <property type="evidence" value="ECO:0007669"/>
    <property type="project" value="UniProtKB-KW"/>
</dbReference>
<dbReference type="EMBL" id="AP028947">
    <property type="protein sequence ID" value="BET26698.1"/>
    <property type="molecule type" value="Genomic_DNA"/>
</dbReference>
<evidence type="ECO:0000313" key="8">
    <source>
        <dbReference type="EMBL" id="BET26698.1"/>
    </source>
</evidence>
<evidence type="ECO:0000256" key="1">
    <source>
        <dbReference type="ARBA" id="ARBA00008857"/>
    </source>
</evidence>
<organism evidence="8 9">
    <name type="scientific">Limnobacter thiooxidans</name>
    <dbReference type="NCBI Taxonomy" id="131080"/>
    <lineage>
        <taxon>Bacteria</taxon>
        <taxon>Pseudomonadati</taxon>
        <taxon>Pseudomonadota</taxon>
        <taxon>Betaproteobacteria</taxon>
        <taxon>Burkholderiales</taxon>
        <taxon>Burkholderiaceae</taxon>
        <taxon>Limnobacter</taxon>
    </lineage>
</organism>
<evidence type="ECO:0000256" key="3">
    <source>
        <dbReference type="ARBA" id="ARBA00023125"/>
    </source>
</evidence>
<dbReference type="RefSeq" id="WP_130555851.1">
    <property type="nucleotide sequence ID" value="NZ_AP028947.1"/>
</dbReference>
<dbReference type="AlphaFoldDB" id="A0AA86MBK9"/>
<proteinExistence type="inferred from homology"/>
<dbReference type="Proteomes" id="UP001329151">
    <property type="component" value="Chromosome"/>
</dbReference>
<dbReference type="NCBIfam" id="NF011946">
    <property type="entry name" value="PRK15417.1"/>
    <property type="match status" value="1"/>
</dbReference>
<dbReference type="InterPro" id="IPR011946">
    <property type="entry name" value="Integrase_integron-type"/>
</dbReference>
<dbReference type="InterPro" id="IPR010998">
    <property type="entry name" value="Integrase_recombinase_N"/>
</dbReference>
<dbReference type="PANTHER" id="PTHR30349">
    <property type="entry name" value="PHAGE INTEGRASE-RELATED"/>
    <property type="match status" value="1"/>
</dbReference>
<gene>
    <name evidence="8" type="primary">intI1</name>
    <name evidence="8" type="ORF">RGQ30_21990</name>
</gene>
<dbReference type="PANTHER" id="PTHR30349:SF64">
    <property type="entry name" value="PROPHAGE INTEGRASE INTD-RELATED"/>
    <property type="match status" value="1"/>
</dbReference>
<dbReference type="PROSITE" id="PS51900">
    <property type="entry name" value="CB"/>
    <property type="match status" value="1"/>
</dbReference>